<keyword evidence="6 7" id="KW-0472">Membrane</keyword>
<evidence type="ECO:0000256" key="4">
    <source>
        <dbReference type="ARBA" id="ARBA00023002"/>
    </source>
</evidence>
<dbReference type="GO" id="GO:0016020">
    <property type="term" value="C:membrane"/>
    <property type="evidence" value="ECO:0007669"/>
    <property type="project" value="GOC"/>
</dbReference>
<keyword evidence="2 7" id="KW-0812">Transmembrane</keyword>
<dbReference type="GO" id="GO:0012505">
    <property type="term" value="C:endomembrane system"/>
    <property type="evidence" value="ECO:0007669"/>
    <property type="project" value="UniProtKB-SubCell"/>
</dbReference>
<evidence type="ECO:0000256" key="5">
    <source>
        <dbReference type="ARBA" id="ARBA00023098"/>
    </source>
</evidence>
<feature type="transmembrane region" description="Helical" evidence="7">
    <location>
        <begin position="150"/>
        <end position="169"/>
    </location>
</feature>
<evidence type="ECO:0000313" key="9">
    <source>
        <dbReference type="EMBL" id="APW59307.1"/>
    </source>
</evidence>
<keyword evidence="4" id="KW-0560">Oxidoreductase</keyword>
<sequence length="290" mass="32264">MSQLMGPQLHAFLIDVFRLSLWLTILVVIFVPLERLFAAHPQKIFRKGIATDLGYYFLSSLVPALLLSVPVGLLAWAVHRAVPGGVLATAAALPLWARALAGLVAGEVGYYWGHRWSHEIPYLWRFHSIHHSAEEVDFLVNTRAHPVDMVFGRFCGLVPIYVLGLGSPASPAGSAAPVVATLIGTVWGFFIHANVRWRFGPLEWLISTPAFHHWHHTTTPVNRNYASTLPWLDRIFGTHYLPRKEWPAAYGIKAKLPDTLVGQLAYPLRAETPTINPPEAAFDSRTAFAE</sequence>
<comment type="subcellular location">
    <subcellularLocation>
        <location evidence="1">Endomembrane system</location>
        <topology evidence="1">Multi-pass membrane protein</topology>
    </subcellularLocation>
</comment>
<reference evidence="10" key="1">
    <citation type="submission" date="2016-12" db="EMBL/GenBank/DDBJ databases">
        <title>Comparative genomics of four Isosphaeraceae planctomycetes: a common pool of plasmids and glycoside hydrolase genes.</title>
        <authorList>
            <person name="Ivanova A."/>
        </authorList>
    </citation>
    <scope>NUCLEOTIDE SEQUENCE [LARGE SCALE GENOMIC DNA]</scope>
    <source>
        <strain evidence="10">PX4</strain>
    </source>
</reference>
<evidence type="ECO:0000256" key="3">
    <source>
        <dbReference type="ARBA" id="ARBA00022989"/>
    </source>
</evidence>
<dbReference type="STRING" id="1387353.BSF38_00724"/>
<evidence type="ECO:0000259" key="8">
    <source>
        <dbReference type="Pfam" id="PF04116"/>
    </source>
</evidence>
<keyword evidence="5" id="KW-0443">Lipid metabolism</keyword>
<dbReference type="GO" id="GO:0005506">
    <property type="term" value="F:iron ion binding"/>
    <property type="evidence" value="ECO:0007669"/>
    <property type="project" value="InterPro"/>
</dbReference>
<feature type="transmembrane region" description="Helical" evidence="7">
    <location>
        <begin position="175"/>
        <end position="195"/>
    </location>
</feature>
<dbReference type="EMBL" id="CP019082">
    <property type="protein sequence ID" value="APW59307.1"/>
    <property type="molecule type" value="Genomic_DNA"/>
</dbReference>
<feature type="transmembrane region" description="Helical" evidence="7">
    <location>
        <begin position="53"/>
        <end position="78"/>
    </location>
</feature>
<dbReference type="InterPro" id="IPR006694">
    <property type="entry name" value="Fatty_acid_hydroxylase"/>
</dbReference>
<feature type="domain" description="Fatty acid hydroxylase" evidence="8">
    <location>
        <begin position="100"/>
        <end position="238"/>
    </location>
</feature>
<dbReference type="OrthoDB" id="9770329at2"/>
<dbReference type="RefSeq" id="WP_099091942.1">
    <property type="nucleotide sequence ID" value="NZ_CP019082.1"/>
</dbReference>
<dbReference type="AlphaFoldDB" id="A0A1U7CK70"/>
<keyword evidence="10" id="KW-1185">Reference proteome</keyword>
<evidence type="ECO:0000313" key="10">
    <source>
        <dbReference type="Proteomes" id="UP000186309"/>
    </source>
</evidence>
<evidence type="ECO:0000256" key="2">
    <source>
        <dbReference type="ARBA" id="ARBA00022692"/>
    </source>
</evidence>
<proteinExistence type="predicted"/>
<name>A0A1U7CK70_9BACT</name>
<feature type="transmembrane region" description="Helical" evidence="7">
    <location>
        <begin position="84"/>
        <end position="105"/>
    </location>
</feature>
<protein>
    <recommendedName>
        <fullName evidence="8">Fatty acid hydroxylase domain-containing protein</fullName>
    </recommendedName>
</protein>
<dbReference type="GO" id="GO:0006643">
    <property type="term" value="P:membrane lipid metabolic process"/>
    <property type="evidence" value="ECO:0007669"/>
    <property type="project" value="TreeGrafter"/>
</dbReference>
<dbReference type="InterPro" id="IPR051689">
    <property type="entry name" value="Sterol_desaturase/TMEM195"/>
</dbReference>
<dbReference type="GO" id="GO:0008610">
    <property type="term" value="P:lipid biosynthetic process"/>
    <property type="evidence" value="ECO:0007669"/>
    <property type="project" value="InterPro"/>
</dbReference>
<dbReference type="Proteomes" id="UP000186309">
    <property type="component" value="Chromosome"/>
</dbReference>
<evidence type="ECO:0000256" key="7">
    <source>
        <dbReference type="SAM" id="Phobius"/>
    </source>
</evidence>
<dbReference type="Pfam" id="PF04116">
    <property type="entry name" value="FA_hydroxylase"/>
    <property type="match status" value="1"/>
</dbReference>
<gene>
    <name evidence="9" type="ORF">BSF38_00724</name>
</gene>
<feature type="transmembrane region" description="Helical" evidence="7">
    <location>
        <begin position="12"/>
        <end position="33"/>
    </location>
</feature>
<accession>A0A1U7CK70</accession>
<dbReference type="KEGG" id="pbor:BSF38_00724"/>
<organism evidence="9 10">
    <name type="scientific">Paludisphaera borealis</name>
    <dbReference type="NCBI Taxonomy" id="1387353"/>
    <lineage>
        <taxon>Bacteria</taxon>
        <taxon>Pseudomonadati</taxon>
        <taxon>Planctomycetota</taxon>
        <taxon>Planctomycetia</taxon>
        <taxon>Isosphaerales</taxon>
        <taxon>Isosphaeraceae</taxon>
        <taxon>Paludisphaera</taxon>
    </lineage>
</organism>
<dbReference type="GO" id="GO:0050479">
    <property type="term" value="F:glyceryl-ether monooxygenase activity"/>
    <property type="evidence" value="ECO:0007669"/>
    <property type="project" value="TreeGrafter"/>
</dbReference>
<evidence type="ECO:0000256" key="6">
    <source>
        <dbReference type="ARBA" id="ARBA00023136"/>
    </source>
</evidence>
<keyword evidence="3 7" id="KW-1133">Transmembrane helix</keyword>
<dbReference type="PANTHER" id="PTHR21624:SF1">
    <property type="entry name" value="ALKYLGLYCEROL MONOOXYGENASE"/>
    <property type="match status" value="1"/>
</dbReference>
<dbReference type="PANTHER" id="PTHR21624">
    <property type="entry name" value="STEROL DESATURASE-RELATED PROTEIN"/>
    <property type="match status" value="1"/>
</dbReference>
<evidence type="ECO:0000256" key="1">
    <source>
        <dbReference type="ARBA" id="ARBA00004127"/>
    </source>
</evidence>